<gene>
    <name evidence="3" type="ORF">PV328_000185</name>
</gene>
<accession>A0AA39KW69</accession>
<keyword evidence="2" id="KW-1133">Transmembrane helix</keyword>
<feature type="region of interest" description="Disordered" evidence="1">
    <location>
        <begin position="95"/>
        <end position="116"/>
    </location>
</feature>
<comment type="caution">
    <text evidence="3">The sequence shown here is derived from an EMBL/GenBank/DDBJ whole genome shotgun (WGS) entry which is preliminary data.</text>
</comment>
<reference evidence="3" key="2">
    <citation type="submission" date="2023-03" db="EMBL/GenBank/DDBJ databases">
        <authorList>
            <person name="Inwood S.N."/>
            <person name="Skelly J.G."/>
            <person name="Guhlin J."/>
            <person name="Harrop T.W.R."/>
            <person name="Goldson S.G."/>
            <person name="Dearden P.K."/>
        </authorList>
    </citation>
    <scope>NUCLEOTIDE SEQUENCE</scope>
    <source>
        <strain evidence="3">Irish</strain>
        <tissue evidence="3">Whole body</tissue>
    </source>
</reference>
<evidence type="ECO:0000313" key="4">
    <source>
        <dbReference type="Proteomes" id="UP001168990"/>
    </source>
</evidence>
<dbReference type="EMBL" id="JAQQBS010000001">
    <property type="protein sequence ID" value="KAK0176004.1"/>
    <property type="molecule type" value="Genomic_DNA"/>
</dbReference>
<feature type="compositionally biased region" description="Acidic residues" evidence="1">
    <location>
        <begin position="95"/>
        <end position="115"/>
    </location>
</feature>
<evidence type="ECO:0000256" key="1">
    <source>
        <dbReference type="SAM" id="MobiDB-lite"/>
    </source>
</evidence>
<evidence type="ECO:0000256" key="2">
    <source>
        <dbReference type="SAM" id="Phobius"/>
    </source>
</evidence>
<name>A0AA39KW69_9HYME</name>
<sequence length="428" mass="47339">MADGRSAEEAAATDLCDDSRVPRERHKKRVVEHYSTLPVIRRNNDQKRLYHTTQRSNNSVISASGCRANDNVNNNNKRSEIKRCVEASDVYDGDFNVVDDDEEDEEEDDEDEEEDHNVINHENKLNILKNVILTNNTTTSVNIKTNALLPVVQSSLSSSSSSLHCGEEKLIDNIECTRNIILDRCMENCSDEIVMLMEYSGSNKTGIIDGNIMGNDTIITTTNKMDTVQVVDAAAAAVAVSAIPETMKEIHQHKQQQGGDVVARLTSPFKGQIRMAEDTLVGPCGKKRCADRYDSSESSDRWVKVLFAIFDNAAGYITTHSALSMRVVHAGTEKIACTVQTITQSQCMGYKVSDKNKLRFPHRWRETIIRPPRGYLHSSRVFRLLCWVGVAAAAAVVVTAASAVGLGRVQLPQAGRDARVAKEVEEVG</sequence>
<reference evidence="3" key="1">
    <citation type="journal article" date="2023" name="bioRxiv">
        <title>Scaffold-level genome assemblies of two parasitoid biocontrol wasps reveal the parthenogenesis mechanism and an associated novel virus.</title>
        <authorList>
            <person name="Inwood S."/>
            <person name="Skelly J."/>
            <person name="Guhlin J."/>
            <person name="Harrop T."/>
            <person name="Goldson S."/>
            <person name="Dearden P."/>
        </authorList>
    </citation>
    <scope>NUCLEOTIDE SEQUENCE</scope>
    <source>
        <strain evidence="3">Irish</strain>
        <tissue evidence="3">Whole body</tissue>
    </source>
</reference>
<dbReference type="AlphaFoldDB" id="A0AA39KW69"/>
<feature type="transmembrane region" description="Helical" evidence="2">
    <location>
        <begin position="381"/>
        <end position="406"/>
    </location>
</feature>
<keyword evidence="4" id="KW-1185">Reference proteome</keyword>
<keyword evidence="2" id="KW-0812">Transmembrane</keyword>
<organism evidence="3 4">
    <name type="scientific">Microctonus aethiopoides</name>
    <dbReference type="NCBI Taxonomy" id="144406"/>
    <lineage>
        <taxon>Eukaryota</taxon>
        <taxon>Metazoa</taxon>
        <taxon>Ecdysozoa</taxon>
        <taxon>Arthropoda</taxon>
        <taxon>Hexapoda</taxon>
        <taxon>Insecta</taxon>
        <taxon>Pterygota</taxon>
        <taxon>Neoptera</taxon>
        <taxon>Endopterygota</taxon>
        <taxon>Hymenoptera</taxon>
        <taxon>Apocrita</taxon>
        <taxon>Ichneumonoidea</taxon>
        <taxon>Braconidae</taxon>
        <taxon>Euphorinae</taxon>
        <taxon>Microctonus</taxon>
    </lineage>
</organism>
<dbReference type="Proteomes" id="UP001168990">
    <property type="component" value="Unassembled WGS sequence"/>
</dbReference>
<protein>
    <submittedName>
        <fullName evidence="3">Uncharacterized protein</fullName>
    </submittedName>
</protein>
<feature type="region of interest" description="Disordered" evidence="1">
    <location>
        <begin position="1"/>
        <end position="27"/>
    </location>
</feature>
<keyword evidence="2" id="KW-0472">Membrane</keyword>
<evidence type="ECO:0000313" key="3">
    <source>
        <dbReference type="EMBL" id="KAK0176004.1"/>
    </source>
</evidence>
<proteinExistence type="predicted"/>